<dbReference type="EMBL" id="JAYGHX010000004">
    <property type="protein sequence ID" value="MEA5391221.1"/>
    <property type="molecule type" value="Genomic_DNA"/>
</dbReference>
<dbReference type="Gene3D" id="1.10.601.10">
    <property type="entry name" value="RNA Polymerase Primary Sigma Factor"/>
    <property type="match status" value="1"/>
</dbReference>
<keyword evidence="2" id="KW-0731">Sigma factor</keyword>
<accession>A0ABU5RTZ0</accession>
<evidence type="ECO:0000256" key="1">
    <source>
        <dbReference type="ARBA" id="ARBA00023015"/>
    </source>
</evidence>
<dbReference type="RefSeq" id="WP_323305265.1">
    <property type="nucleotide sequence ID" value="NZ_JAYGHX010000004.1"/>
</dbReference>
<dbReference type="InterPro" id="IPR014284">
    <property type="entry name" value="RNA_pol_sigma-70_dom"/>
</dbReference>
<evidence type="ECO:0000256" key="4">
    <source>
        <dbReference type="ARBA" id="ARBA00023163"/>
    </source>
</evidence>
<keyword evidence="3" id="KW-0238">DNA-binding</keyword>
<dbReference type="PANTHER" id="PTHR30603">
    <property type="entry name" value="RNA POLYMERASE SIGMA FACTOR RPO"/>
    <property type="match status" value="1"/>
</dbReference>
<dbReference type="NCBIfam" id="TIGR02937">
    <property type="entry name" value="sigma70-ECF"/>
    <property type="match status" value="1"/>
</dbReference>
<dbReference type="InterPro" id="IPR050239">
    <property type="entry name" value="Sigma-70_RNA_pol_init_factors"/>
</dbReference>
<dbReference type="InterPro" id="IPR000943">
    <property type="entry name" value="RNA_pol_sigma70"/>
</dbReference>
<dbReference type="SUPFAM" id="SSF88659">
    <property type="entry name" value="Sigma3 and sigma4 domains of RNA polymerase sigma factors"/>
    <property type="match status" value="1"/>
</dbReference>
<comment type="caution">
    <text evidence="6">The sequence shown here is derived from an EMBL/GenBank/DDBJ whole genome shotgun (WGS) entry which is preliminary data.</text>
</comment>
<dbReference type="Proteomes" id="UP001304461">
    <property type="component" value="Unassembled WGS sequence"/>
</dbReference>
<evidence type="ECO:0000256" key="3">
    <source>
        <dbReference type="ARBA" id="ARBA00023125"/>
    </source>
</evidence>
<dbReference type="PROSITE" id="PS00715">
    <property type="entry name" value="SIGMA70_1"/>
    <property type="match status" value="1"/>
</dbReference>
<evidence type="ECO:0000256" key="2">
    <source>
        <dbReference type="ARBA" id="ARBA00023082"/>
    </source>
</evidence>
<dbReference type="PANTHER" id="PTHR30603:SF47">
    <property type="entry name" value="RNA POLYMERASE SIGMA FACTOR SIGD, CHLOROPLASTIC"/>
    <property type="match status" value="1"/>
</dbReference>
<dbReference type="PRINTS" id="PR00046">
    <property type="entry name" value="SIGMA70FCT"/>
</dbReference>
<dbReference type="Pfam" id="PF00140">
    <property type="entry name" value="Sigma70_r1_2"/>
    <property type="match status" value="1"/>
</dbReference>
<dbReference type="InterPro" id="IPR013324">
    <property type="entry name" value="RNA_pol_sigma_r3/r4-like"/>
</dbReference>
<dbReference type="Gene3D" id="1.20.140.160">
    <property type="match status" value="1"/>
</dbReference>
<dbReference type="InterPro" id="IPR009042">
    <property type="entry name" value="RNA_pol_sigma70_r1_2"/>
</dbReference>
<feature type="domain" description="RNA polymerase sigma-70" evidence="5">
    <location>
        <begin position="82"/>
        <end position="95"/>
    </location>
</feature>
<dbReference type="InterPro" id="IPR007630">
    <property type="entry name" value="RNA_pol_sigma70_r4"/>
</dbReference>
<dbReference type="InterPro" id="IPR013325">
    <property type="entry name" value="RNA_pol_sigma_r2"/>
</dbReference>
<organism evidence="6 7">
    <name type="scientific">Cyanobium gracile UHCC 0139</name>
    <dbReference type="NCBI Taxonomy" id="3110308"/>
    <lineage>
        <taxon>Bacteria</taxon>
        <taxon>Bacillati</taxon>
        <taxon>Cyanobacteriota</taxon>
        <taxon>Cyanophyceae</taxon>
        <taxon>Synechococcales</taxon>
        <taxon>Prochlorococcaceae</taxon>
        <taxon>Cyanobium</taxon>
    </lineage>
</organism>
<dbReference type="SUPFAM" id="SSF88946">
    <property type="entry name" value="Sigma2 domain of RNA polymerase sigma factors"/>
    <property type="match status" value="1"/>
</dbReference>
<evidence type="ECO:0000313" key="6">
    <source>
        <dbReference type="EMBL" id="MEA5391221.1"/>
    </source>
</evidence>
<dbReference type="Pfam" id="PF04542">
    <property type="entry name" value="Sigma70_r2"/>
    <property type="match status" value="1"/>
</dbReference>
<protein>
    <submittedName>
        <fullName evidence="6">Sigma-70 family RNA polymerase sigma factor</fullName>
    </submittedName>
</protein>
<keyword evidence="1" id="KW-0805">Transcription regulation</keyword>
<dbReference type="InterPro" id="IPR007627">
    <property type="entry name" value="RNA_pol_sigma70_r2"/>
</dbReference>
<sequence length="276" mass="31033">MSDCFGDYLRSIGRIPLLTPAEELHLGALVQGWRSRSAPAPSEERRGRRAFARMVTGNLRLVVSICKQQHNRIRQMHLDPMDLVQAGNLGLIHAVERFLPERGYRFSTYGSWWIRQAVHRHLQETTGLIRVPPQMAALARKVQALRHASPEPLTLAAIGAQLGESQRRLETVLQASHDLQTLSLDQALGSTDGEVSLTDLIGDPREPGLQDDYLWLHRALTRLSPLERRVLRLRYADAESPSLAKIGESIGLSKHKVQHVERKALLGLRRCLAEEP</sequence>
<dbReference type="Pfam" id="PF04545">
    <property type="entry name" value="Sigma70_r4"/>
    <property type="match status" value="1"/>
</dbReference>
<keyword evidence="7" id="KW-1185">Reference proteome</keyword>
<evidence type="ECO:0000259" key="5">
    <source>
        <dbReference type="PROSITE" id="PS00715"/>
    </source>
</evidence>
<proteinExistence type="predicted"/>
<gene>
    <name evidence="6" type="ORF">VB738_08090</name>
</gene>
<evidence type="ECO:0000313" key="7">
    <source>
        <dbReference type="Proteomes" id="UP001304461"/>
    </source>
</evidence>
<reference evidence="6 7" key="1">
    <citation type="submission" date="2023-12" db="EMBL/GenBank/DDBJ databases">
        <title>Baltic Sea Cyanobacteria.</title>
        <authorList>
            <person name="Delbaje E."/>
            <person name="Fewer D.P."/>
            <person name="Shishido T.K."/>
        </authorList>
    </citation>
    <scope>NUCLEOTIDE SEQUENCE [LARGE SCALE GENOMIC DNA]</scope>
    <source>
        <strain evidence="6 7">UHCC 0139</strain>
    </source>
</reference>
<keyword evidence="4" id="KW-0804">Transcription</keyword>
<name>A0ABU5RTZ0_9CYAN</name>